<dbReference type="EC" id="5.3.1.28" evidence="2"/>
<dbReference type="InterPro" id="IPR046348">
    <property type="entry name" value="SIS_dom_sf"/>
</dbReference>
<dbReference type="AlphaFoldDB" id="A0A075H5J9"/>
<sequence>MPDESFDFANFMRGYVTDLSHALHALSPSDIGSLYQMMLDTIDSGGKVHFIGNGGSAATPSHSAGDWSKELKLPTIAHTDNTAALTAWANDTGYDNVFVGQLQTWLSSGDLVVAYSGSGNSTNVVNGIEYAKSNGARTFGITGNYRSGAGGRLAEIADASVICDTESMERIEDLQLIINHIVKEAVKASRSLPSHS</sequence>
<dbReference type="PANTHER" id="PTHR30390:SF8">
    <property type="entry name" value="SUGAR ISOMERASE (SIS)"/>
    <property type="match status" value="1"/>
</dbReference>
<dbReference type="PANTHER" id="PTHR30390">
    <property type="entry name" value="SEDOHEPTULOSE 7-PHOSPHATE ISOMERASE / DNAA INITIATOR-ASSOCIATING FACTOR FOR REPLICATION INITIATION"/>
    <property type="match status" value="1"/>
</dbReference>
<dbReference type="Pfam" id="PF13580">
    <property type="entry name" value="SIS_2"/>
    <property type="match status" value="1"/>
</dbReference>
<dbReference type="Gene3D" id="3.40.50.10490">
    <property type="entry name" value="Glucose-6-phosphate isomerase like protein, domain 1"/>
    <property type="match status" value="1"/>
</dbReference>
<dbReference type="GO" id="GO:1901135">
    <property type="term" value="P:carbohydrate derivative metabolic process"/>
    <property type="evidence" value="ECO:0007669"/>
    <property type="project" value="InterPro"/>
</dbReference>
<name>A0A075H5J9_9EURY</name>
<dbReference type="SUPFAM" id="SSF53697">
    <property type="entry name" value="SIS domain"/>
    <property type="match status" value="1"/>
</dbReference>
<dbReference type="GO" id="GO:0016853">
    <property type="term" value="F:isomerase activity"/>
    <property type="evidence" value="ECO:0007669"/>
    <property type="project" value="UniProtKB-KW"/>
</dbReference>
<organism evidence="2">
    <name type="scientific">uncultured marine group II/III euryarchaeote KM3_51_E06</name>
    <dbReference type="NCBI Taxonomy" id="1456455"/>
    <lineage>
        <taxon>Archaea</taxon>
        <taxon>Methanobacteriati</taxon>
        <taxon>Methanobacteriota</taxon>
        <taxon>environmental samples</taxon>
    </lineage>
</organism>
<feature type="domain" description="SIS" evidence="1">
    <location>
        <begin position="38"/>
        <end position="192"/>
    </location>
</feature>
<evidence type="ECO:0000259" key="1">
    <source>
        <dbReference type="PROSITE" id="PS51464"/>
    </source>
</evidence>
<keyword evidence="2" id="KW-0413">Isomerase</keyword>
<dbReference type="CDD" id="cd05006">
    <property type="entry name" value="SIS_GmhA"/>
    <property type="match status" value="1"/>
</dbReference>
<accession>A0A075H5J9</accession>
<proteinExistence type="predicted"/>
<protein>
    <submittedName>
        <fullName evidence="2">Sugar isomerase (SIS) (GmhA, lpcA)</fullName>
        <ecNumber evidence="2">5.3.1.28</ecNumber>
    </submittedName>
</protein>
<dbReference type="PROSITE" id="PS51464">
    <property type="entry name" value="SIS"/>
    <property type="match status" value="1"/>
</dbReference>
<dbReference type="InterPro" id="IPR035461">
    <property type="entry name" value="GmhA/DiaA"/>
</dbReference>
<dbReference type="InterPro" id="IPR001347">
    <property type="entry name" value="SIS_dom"/>
</dbReference>
<dbReference type="GO" id="GO:0097367">
    <property type="term" value="F:carbohydrate derivative binding"/>
    <property type="evidence" value="ECO:0007669"/>
    <property type="project" value="InterPro"/>
</dbReference>
<reference evidence="2" key="1">
    <citation type="journal article" date="2014" name="Genome Biol. Evol.">
        <title>Pangenome evidence for extensive interdomain horizontal transfer affecting lineage core and shell genes in uncultured planktonic thaumarchaeota and euryarchaeota.</title>
        <authorList>
            <person name="Deschamps P."/>
            <person name="Zivanovic Y."/>
            <person name="Moreira D."/>
            <person name="Rodriguez-Valera F."/>
            <person name="Lopez-Garcia P."/>
        </authorList>
    </citation>
    <scope>NUCLEOTIDE SEQUENCE</scope>
</reference>
<dbReference type="InterPro" id="IPR050099">
    <property type="entry name" value="SIS_GmhA/DiaA_subfam"/>
</dbReference>
<dbReference type="EMBL" id="KF900914">
    <property type="protein sequence ID" value="AIF11314.1"/>
    <property type="molecule type" value="Genomic_DNA"/>
</dbReference>
<gene>
    <name evidence="2" type="primary">gmhA</name>
    <name evidence="2" type="synonym">lpcA</name>
</gene>
<evidence type="ECO:0000313" key="2">
    <source>
        <dbReference type="EMBL" id="AIF11314.1"/>
    </source>
</evidence>